<feature type="region of interest" description="Disordered" evidence="7">
    <location>
        <begin position="74"/>
        <end position="144"/>
    </location>
</feature>
<organism evidence="9 10">
    <name type="scientific">Alosa alosa</name>
    <name type="common">allis shad</name>
    <dbReference type="NCBI Taxonomy" id="278164"/>
    <lineage>
        <taxon>Eukaryota</taxon>
        <taxon>Metazoa</taxon>
        <taxon>Chordata</taxon>
        <taxon>Craniata</taxon>
        <taxon>Vertebrata</taxon>
        <taxon>Euteleostomi</taxon>
        <taxon>Actinopterygii</taxon>
        <taxon>Neopterygii</taxon>
        <taxon>Teleostei</taxon>
        <taxon>Clupei</taxon>
        <taxon>Clupeiformes</taxon>
        <taxon>Clupeoidei</taxon>
        <taxon>Clupeidae</taxon>
        <taxon>Alosa</taxon>
    </lineage>
</organism>
<evidence type="ECO:0000256" key="2">
    <source>
        <dbReference type="ARBA" id="ARBA00022692"/>
    </source>
</evidence>
<name>A0AAV6GTV0_9TELE</name>
<feature type="region of interest" description="Disordered" evidence="7">
    <location>
        <begin position="1"/>
        <end position="30"/>
    </location>
</feature>
<dbReference type="InterPro" id="IPR003388">
    <property type="entry name" value="Reticulon"/>
</dbReference>
<evidence type="ECO:0000313" key="9">
    <source>
        <dbReference type="EMBL" id="KAG5278568.1"/>
    </source>
</evidence>
<dbReference type="GO" id="GO:0030182">
    <property type="term" value="P:neuron differentiation"/>
    <property type="evidence" value="ECO:0007669"/>
    <property type="project" value="TreeGrafter"/>
</dbReference>
<dbReference type="Pfam" id="PF02453">
    <property type="entry name" value="Reticulon"/>
    <property type="match status" value="1"/>
</dbReference>
<dbReference type="FunFam" id="1.20.5.2480:FF:000001">
    <property type="entry name" value="Reticulon"/>
    <property type="match status" value="1"/>
</dbReference>
<dbReference type="Proteomes" id="UP000823561">
    <property type="component" value="Chromosome 7"/>
</dbReference>
<dbReference type="Gene3D" id="1.20.5.2480">
    <property type="match status" value="1"/>
</dbReference>
<keyword evidence="4 6" id="KW-1133">Transmembrane helix</keyword>
<dbReference type="GO" id="GO:0007420">
    <property type="term" value="P:brain development"/>
    <property type="evidence" value="ECO:0007669"/>
    <property type="project" value="TreeGrafter"/>
</dbReference>
<evidence type="ECO:0000313" key="10">
    <source>
        <dbReference type="Proteomes" id="UP000823561"/>
    </source>
</evidence>
<comment type="caution">
    <text evidence="9">The sequence shown here is derived from an EMBL/GenBank/DDBJ whole genome shotgun (WGS) entry which is preliminary data.</text>
</comment>
<evidence type="ECO:0000256" key="7">
    <source>
        <dbReference type="SAM" id="MobiDB-lite"/>
    </source>
</evidence>
<dbReference type="GO" id="GO:0071787">
    <property type="term" value="P:endoplasmic reticulum tubular network formation"/>
    <property type="evidence" value="ECO:0007669"/>
    <property type="project" value="TreeGrafter"/>
</dbReference>
<dbReference type="InterPro" id="IPR046964">
    <property type="entry name" value="RTN1-4"/>
</dbReference>
<evidence type="ECO:0000256" key="1">
    <source>
        <dbReference type="ARBA" id="ARBA00004477"/>
    </source>
</evidence>
<dbReference type="GO" id="GO:0014069">
    <property type="term" value="C:postsynaptic density"/>
    <property type="evidence" value="ECO:0007669"/>
    <property type="project" value="TreeGrafter"/>
</dbReference>
<feature type="compositionally biased region" description="Acidic residues" evidence="7">
    <location>
        <begin position="93"/>
        <end position="105"/>
    </location>
</feature>
<dbReference type="GO" id="GO:0005789">
    <property type="term" value="C:endoplasmic reticulum membrane"/>
    <property type="evidence" value="ECO:0007669"/>
    <property type="project" value="UniProtKB-SubCell"/>
</dbReference>
<keyword evidence="5 6" id="KW-0472">Membrane</keyword>
<proteinExistence type="predicted"/>
<feature type="transmembrane region" description="Helical" evidence="6">
    <location>
        <begin position="173"/>
        <end position="199"/>
    </location>
</feature>
<feature type="compositionally biased region" description="Basic and acidic residues" evidence="7">
    <location>
        <begin position="132"/>
        <end position="144"/>
    </location>
</feature>
<evidence type="ECO:0000256" key="6">
    <source>
        <dbReference type="RuleBase" id="RU210713"/>
    </source>
</evidence>
<dbReference type="GO" id="GO:0043005">
    <property type="term" value="C:neuron projection"/>
    <property type="evidence" value="ECO:0007669"/>
    <property type="project" value="TreeGrafter"/>
</dbReference>
<gene>
    <name evidence="9" type="ORF">AALO_G00100370</name>
</gene>
<feature type="transmembrane region" description="Helical" evidence="6">
    <location>
        <begin position="277"/>
        <end position="303"/>
    </location>
</feature>
<feature type="compositionally biased region" description="Low complexity" evidence="7">
    <location>
        <begin position="106"/>
        <end position="116"/>
    </location>
</feature>
<evidence type="ECO:0000256" key="5">
    <source>
        <dbReference type="ARBA" id="ARBA00023136"/>
    </source>
</evidence>
<dbReference type="AlphaFoldDB" id="A0AAV6GTV0"/>
<feature type="compositionally biased region" description="Basic and acidic residues" evidence="7">
    <location>
        <begin position="74"/>
        <end position="84"/>
    </location>
</feature>
<keyword evidence="10" id="KW-1185">Reference proteome</keyword>
<evidence type="ECO:0000259" key="8">
    <source>
        <dbReference type="PROSITE" id="PS50845"/>
    </source>
</evidence>
<dbReference type="PANTHER" id="PTHR45799">
    <property type="entry name" value="RETICULON-LIKE PROTEIN"/>
    <property type="match status" value="1"/>
</dbReference>
<accession>A0AAV6GTV0</accession>
<keyword evidence="2 6" id="KW-0812">Transmembrane</keyword>
<protein>
    <recommendedName>
        <fullName evidence="6">Reticulon</fullName>
    </recommendedName>
</protein>
<dbReference type="EMBL" id="JADWDJ010000007">
    <property type="protein sequence ID" value="KAG5278568.1"/>
    <property type="molecule type" value="Genomic_DNA"/>
</dbReference>
<feature type="domain" description="Reticulon" evidence="8">
    <location>
        <begin position="159"/>
        <end position="346"/>
    </location>
</feature>
<keyword evidence="3 6" id="KW-0256">Endoplasmic reticulum</keyword>
<sequence>MEDNFRGISSTTPSVDDLLQSGHEYGTENETTSKLFDDAAGFLIDTREAVAKDFDDDDILDLAGGAQDALERHRSTLPRYHEPIADSFSDPTPEPEPELEPEPEPESSVPDPEPVTAPHKLVSGLGDISGKLSKEEDAPPKEEKTAIVIPKSRAKSGLLVDLLYWRDTQRSGVVFGASLFLLLSLSVCSIVSVCAYIALALLSVTISFRIYKGILQAVQKSEEGHPFKMYLENDVSVPTDLVHKYSELGLRHVNTGIKELRRLFLVEDLVDSLKFAALLWILTYIGAFFNGLTLCIMGLVGVFSWPVIYEKHQVQIDHYYGMVSSQVKDFVGKIQAKVPGLKPKSE</sequence>
<evidence type="ECO:0000256" key="4">
    <source>
        <dbReference type="ARBA" id="ARBA00022989"/>
    </source>
</evidence>
<evidence type="ECO:0000256" key="3">
    <source>
        <dbReference type="ARBA" id="ARBA00022824"/>
    </source>
</evidence>
<dbReference type="PANTHER" id="PTHR45799:SF1">
    <property type="entry name" value="RETICULON-4"/>
    <property type="match status" value="1"/>
</dbReference>
<reference evidence="9" key="1">
    <citation type="submission" date="2020-10" db="EMBL/GenBank/DDBJ databases">
        <title>Chromosome-scale genome assembly of the Allis shad, Alosa alosa.</title>
        <authorList>
            <person name="Margot Z."/>
            <person name="Christophe K."/>
            <person name="Cabau C."/>
            <person name="Louis A."/>
            <person name="Berthelot C."/>
            <person name="Parey E."/>
            <person name="Roest Crollius H."/>
            <person name="Montfort J."/>
            <person name="Robinson-Rechavi M."/>
            <person name="Bucao C."/>
            <person name="Bouchez O."/>
            <person name="Gislard M."/>
            <person name="Lluch J."/>
            <person name="Milhes M."/>
            <person name="Lampietro C."/>
            <person name="Lopez Roques C."/>
            <person name="Donnadieu C."/>
            <person name="Braasch I."/>
            <person name="Desvignes T."/>
            <person name="Postlethwait J."/>
            <person name="Bobe J."/>
            <person name="Guiguen Y."/>
        </authorList>
    </citation>
    <scope>NUCLEOTIDE SEQUENCE</scope>
    <source>
        <strain evidence="9">M-15738</strain>
        <tissue evidence="9">Blood</tissue>
    </source>
</reference>
<comment type="subcellular location">
    <subcellularLocation>
        <location evidence="1 6">Endoplasmic reticulum membrane</location>
        <topology evidence="1 6">Multi-pass membrane protein</topology>
    </subcellularLocation>
</comment>
<dbReference type="PROSITE" id="PS50845">
    <property type="entry name" value="RETICULON"/>
    <property type="match status" value="1"/>
</dbReference>